<organism evidence="1 2">
    <name type="scientific">Acidimicrobium ferrooxidans (strain DSM 10331 / JCM 15462 / NBRC 103882 / ICP)</name>
    <dbReference type="NCBI Taxonomy" id="525909"/>
    <lineage>
        <taxon>Bacteria</taxon>
        <taxon>Bacillati</taxon>
        <taxon>Actinomycetota</taxon>
        <taxon>Acidimicrobiia</taxon>
        <taxon>Acidimicrobiales</taxon>
        <taxon>Acidimicrobiaceae</taxon>
        <taxon>Acidimicrobium</taxon>
    </lineage>
</organism>
<name>C7M0F4_ACIFD</name>
<dbReference type="Proteomes" id="UP000000771">
    <property type="component" value="Chromosome"/>
</dbReference>
<dbReference type="RefSeq" id="WP_015798941.1">
    <property type="nucleotide sequence ID" value="NC_013124.1"/>
</dbReference>
<accession>C7M0F4</accession>
<evidence type="ECO:0000313" key="2">
    <source>
        <dbReference type="Proteomes" id="UP000000771"/>
    </source>
</evidence>
<reference evidence="1 2" key="1">
    <citation type="journal article" date="2009" name="Stand. Genomic Sci.">
        <title>Complete genome sequence of Acidimicrobium ferrooxidans type strain (ICP).</title>
        <authorList>
            <person name="Clum A."/>
            <person name="Nolan M."/>
            <person name="Lang E."/>
            <person name="Glavina Del Rio T."/>
            <person name="Tice H."/>
            <person name="Copeland A."/>
            <person name="Cheng J.F."/>
            <person name="Lucas S."/>
            <person name="Chen F."/>
            <person name="Bruce D."/>
            <person name="Goodwin L."/>
            <person name="Pitluck S."/>
            <person name="Ivanova N."/>
            <person name="Mavrommatis K."/>
            <person name="Mikhailova N."/>
            <person name="Pati A."/>
            <person name="Chen A."/>
            <person name="Palaniappan K."/>
            <person name="Goker M."/>
            <person name="Spring S."/>
            <person name="Land M."/>
            <person name="Hauser L."/>
            <person name="Chang Y.J."/>
            <person name="Jeffries C.C."/>
            <person name="Chain P."/>
            <person name="Bristow J."/>
            <person name="Eisen J.A."/>
            <person name="Markowitz V."/>
            <person name="Hugenholtz P."/>
            <person name="Kyrpides N.C."/>
            <person name="Klenk H.P."/>
            <person name="Lapidus A."/>
        </authorList>
    </citation>
    <scope>NUCLEOTIDE SEQUENCE [LARGE SCALE GENOMIC DNA]</scope>
    <source>
        <strain evidence="2">DSM 10331 / JCM 15462 / NBRC 103882 / ICP</strain>
    </source>
</reference>
<keyword evidence="2" id="KW-1185">Reference proteome</keyword>
<proteinExistence type="predicted"/>
<dbReference type="KEGG" id="afo:Afer_1539"/>
<dbReference type="eggNOG" id="ENOG5033ZTZ">
    <property type="taxonomic scope" value="Bacteria"/>
</dbReference>
<dbReference type="HOGENOM" id="CLU_1709297_0_0_11"/>
<dbReference type="AlphaFoldDB" id="C7M0F4"/>
<dbReference type="STRING" id="525909.Afer_1539"/>
<sequence length="153" mass="16334">MAQPDPTIVPERDVAPAFWAEEVDRAPLARPAALRGRRLDTGPARGRPGPDQGWGYHLLTLVEGELDLVAGEQHQDITAGVAAIAAALAALEGRAPVLADVTRVIDAYHLRGGASSDDLRKRGRFRGVAHDALRRRLLVDATLAELSAVPTAR</sequence>
<gene>
    <name evidence="1" type="ordered locus">Afer_1539</name>
</gene>
<protein>
    <submittedName>
        <fullName evidence="1">Uncharacterized protein</fullName>
    </submittedName>
</protein>
<dbReference type="EMBL" id="CP001631">
    <property type="protein sequence ID" value="ACU54462.1"/>
    <property type="molecule type" value="Genomic_DNA"/>
</dbReference>
<evidence type="ECO:0000313" key="1">
    <source>
        <dbReference type="EMBL" id="ACU54462.1"/>
    </source>
</evidence>